<reference evidence="2" key="1">
    <citation type="submission" date="2020-11" db="EMBL/GenBank/DDBJ databases">
        <title>Multidrug resistant novel bacterium Savagea serpentis sp. nov., isolated from the scats of a vine snake (Ahaetulla nasuta).</title>
        <authorList>
            <person name="Venkata Ramana V."/>
            <person name="Vikas Patil S."/>
            <person name="Yogita Lugani V."/>
        </authorList>
    </citation>
    <scope>NUCLEOTIDE SEQUENCE</scope>
    <source>
        <strain evidence="2">SN6</strain>
    </source>
</reference>
<evidence type="ECO:0000313" key="2">
    <source>
        <dbReference type="EMBL" id="MBF4501133.1"/>
    </source>
</evidence>
<dbReference type="AlphaFoldDB" id="A0A8J7KHJ2"/>
<feature type="chain" id="PRO_5035183635" evidence="1">
    <location>
        <begin position="27"/>
        <end position="297"/>
    </location>
</feature>
<dbReference type="EMBL" id="JADKPV010000002">
    <property type="protein sequence ID" value="MBF4501133.1"/>
    <property type="molecule type" value="Genomic_DNA"/>
</dbReference>
<evidence type="ECO:0000256" key="1">
    <source>
        <dbReference type="SAM" id="SignalP"/>
    </source>
</evidence>
<organism evidence="2 3">
    <name type="scientific">Savagea serpentis</name>
    <dbReference type="NCBI Taxonomy" id="2785297"/>
    <lineage>
        <taxon>Bacteria</taxon>
        <taxon>Bacillati</taxon>
        <taxon>Bacillota</taxon>
        <taxon>Bacilli</taxon>
        <taxon>Bacillales</taxon>
        <taxon>Caryophanaceae</taxon>
        <taxon>Savagea</taxon>
    </lineage>
</organism>
<dbReference type="Proteomes" id="UP000622653">
    <property type="component" value="Unassembled WGS sequence"/>
</dbReference>
<evidence type="ECO:0000313" key="3">
    <source>
        <dbReference type="Proteomes" id="UP000622653"/>
    </source>
</evidence>
<comment type="caution">
    <text evidence="2">The sequence shown here is derived from an EMBL/GenBank/DDBJ whole genome shotgun (WGS) entry which is preliminary data.</text>
</comment>
<protein>
    <submittedName>
        <fullName evidence="2">DUF1002 domain-containing protein</fullName>
    </submittedName>
</protein>
<sequence length="297" mass="32735">MHKKFVLLSFISVLLVSVWLPQTAQAVEVIDEKLGVPIVALGANLSEDEKANVLNKLNVSAGDDYEQVSVTGQDLIKYIPNGNGNARMFSSAKITRLDEGKGLTVEIVTPENITQVTRDMYATAILTAGVEDARVEVAAPKAVTGHSALVGIYKAYEDAGGTLDTERTNVANDELSVATKLAEQSNVDKDEVAQLLTEIKKQIAEQAPASKEDVERIVNEQLSKFKIELSEEDRQLLIDLMDRIRGLDIDFSKLSDQMTDLANKLKDKIGSIDPGFWESVKQFFADIFDKIKSWFKS</sequence>
<keyword evidence="3" id="KW-1185">Reference proteome</keyword>
<name>A0A8J7KHJ2_9BACL</name>
<keyword evidence="1" id="KW-0732">Signal</keyword>
<dbReference type="RefSeq" id="WP_194562606.1">
    <property type="nucleotide sequence ID" value="NZ_JADKPV010000002.1"/>
</dbReference>
<accession>A0A8J7KHJ2</accession>
<proteinExistence type="predicted"/>
<feature type="signal peptide" evidence="1">
    <location>
        <begin position="1"/>
        <end position="26"/>
    </location>
</feature>
<gene>
    <name evidence="2" type="ORF">IRY55_07115</name>
</gene>
<dbReference type="Pfam" id="PF06207">
    <property type="entry name" value="DUF1002"/>
    <property type="match status" value="1"/>
</dbReference>
<dbReference type="InterPro" id="IPR009343">
    <property type="entry name" value="DUF1002"/>
</dbReference>